<reference evidence="3" key="1">
    <citation type="journal article" date="2015" name="Nature">
        <title>Complex archaea that bridge the gap between prokaryotes and eukaryotes.</title>
        <authorList>
            <person name="Spang A."/>
            <person name="Saw J.H."/>
            <person name="Jorgensen S.L."/>
            <person name="Zaremba-Niedzwiedzka K."/>
            <person name="Martijn J."/>
            <person name="Lind A.E."/>
            <person name="van Eijk R."/>
            <person name="Schleper C."/>
            <person name="Guy L."/>
            <person name="Ettema T.J."/>
        </authorList>
    </citation>
    <scope>NUCLEOTIDE SEQUENCE</scope>
</reference>
<feature type="compositionally biased region" description="Basic and acidic residues" evidence="2">
    <location>
        <begin position="103"/>
        <end position="117"/>
    </location>
</feature>
<gene>
    <name evidence="3" type="ORF">LCGC14_2987740</name>
</gene>
<feature type="region of interest" description="Disordered" evidence="2">
    <location>
        <begin position="103"/>
        <end position="132"/>
    </location>
</feature>
<protein>
    <submittedName>
        <fullName evidence="3">Uncharacterized protein</fullName>
    </submittedName>
</protein>
<feature type="coiled-coil region" evidence="1">
    <location>
        <begin position="16"/>
        <end position="50"/>
    </location>
</feature>
<dbReference type="EMBL" id="LAZR01061185">
    <property type="protein sequence ID" value="KKK64091.1"/>
    <property type="molecule type" value="Genomic_DNA"/>
</dbReference>
<organism evidence="3">
    <name type="scientific">marine sediment metagenome</name>
    <dbReference type="NCBI Taxonomy" id="412755"/>
    <lineage>
        <taxon>unclassified sequences</taxon>
        <taxon>metagenomes</taxon>
        <taxon>ecological metagenomes</taxon>
    </lineage>
</organism>
<feature type="non-terminal residue" evidence="3">
    <location>
        <position position="1"/>
    </location>
</feature>
<proteinExistence type="predicted"/>
<evidence type="ECO:0000313" key="3">
    <source>
        <dbReference type="EMBL" id="KKK64091.1"/>
    </source>
</evidence>
<sequence>NKEVIEGLEKQNQPLIERAAAAVVKCQQDADDANQQIDKMKKALKLADNTRLGVVRNILAARDAINNLFRPLTENLDGAIRVLKDKVLGWRKEEQDRIAEENRKAMEKQQKELERRQNISKAQNGDGEAKTSVAAPVEQVFEDTTKVKKVWKHTVVDAQAVPREYLEVNETKIRRAMQDHIDPKTKLLNPEFKIAGVEFNHVEQM</sequence>
<accession>A0A0F8ZVT7</accession>
<comment type="caution">
    <text evidence="3">The sequence shown here is derived from an EMBL/GenBank/DDBJ whole genome shotgun (WGS) entry which is preliminary data.</text>
</comment>
<dbReference type="AlphaFoldDB" id="A0A0F8ZVT7"/>
<evidence type="ECO:0000256" key="1">
    <source>
        <dbReference type="SAM" id="Coils"/>
    </source>
</evidence>
<name>A0A0F8ZVT7_9ZZZZ</name>
<keyword evidence="1" id="KW-0175">Coiled coil</keyword>
<evidence type="ECO:0000256" key="2">
    <source>
        <dbReference type="SAM" id="MobiDB-lite"/>
    </source>
</evidence>